<comment type="caution">
    <text evidence="3">The sequence shown here is derived from an EMBL/GenBank/DDBJ whole genome shotgun (WGS) entry which is preliminary data.</text>
</comment>
<protein>
    <submittedName>
        <fullName evidence="3">Atp synthase subunit beta</fullName>
    </submittedName>
</protein>
<proteinExistence type="predicted"/>
<evidence type="ECO:0000313" key="3">
    <source>
        <dbReference type="EMBL" id="TYK18036.1"/>
    </source>
</evidence>
<accession>A0A5D3D3R5</accession>
<sequence length="114" mass="12207">MSPGRATVGADLGGSSKHSNENFKGRRGESLPTLETAQLEVGSNGWKSTARCMVSGAPQTTLENPEDRVPFTPSRTHNWIRAGHGGFNPEPIGCRWIARAASVERVDHRVPTGG</sequence>
<evidence type="ECO:0000256" key="1">
    <source>
        <dbReference type="SAM" id="MobiDB-lite"/>
    </source>
</evidence>
<organism evidence="3 5">
    <name type="scientific">Cucumis melo var. makuwa</name>
    <name type="common">Oriental melon</name>
    <dbReference type="NCBI Taxonomy" id="1194695"/>
    <lineage>
        <taxon>Eukaryota</taxon>
        <taxon>Viridiplantae</taxon>
        <taxon>Streptophyta</taxon>
        <taxon>Embryophyta</taxon>
        <taxon>Tracheophyta</taxon>
        <taxon>Spermatophyta</taxon>
        <taxon>Magnoliopsida</taxon>
        <taxon>eudicotyledons</taxon>
        <taxon>Gunneridae</taxon>
        <taxon>Pentapetalae</taxon>
        <taxon>rosids</taxon>
        <taxon>fabids</taxon>
        <taxon>Cucurbitales</taxon>
        <taxon>Cucurbitaceae</taxon>
        <taxon>Benincaseae</taxon>
        <taxon>Cucumis</taxon>
    </lineage>
</organism>
<evidence type="ECO:0000313" key="4">
    <source>
        <dbReference type="Proteomes" id="UP000321393"/>
    </source>
</evidence>
<feature type="region of interest" description="Disordered" evidence="1">
    <location>
        <begin position="1"/>
        <end position="34"/>
    </location>
</feature>
<dbReference type="Proteomes" id="UP000321947">
    <property type="component" value="Unassembled WGS sequence"/>
</dbReference>
<feature type="region of interest" description="Disordered" evidence="1">
    <location>
        <begin position="56"/>
        <end position="85"/>
    </location>
</feature>
<name>A0A5D3D3R5_CUCMM</name>
<evidence type="ECO:0000313" key="2">
    <source>
        <dbReference type="EMBL" id="KAA0042093.1"/>
    </source>
</evidence>
<feature type="compositionally biased region" description="Basic and acidic residues" evidence="1">
    <location>
        <begin position="18"/>
        <end position="29"/>
    </location>
</feature>
<dbReference type="EMBL" id="SSTE01016227">
    <property type="protein sequence ID" value="KAA0042093.1"/>
    <property type="molecule type" value="Genomic_DNA"/>
</dbReference>
<dbReference type="AlphaFoldDB" id="A0A5D3D3R5"/>
<dbReference type="OrthoDB" id="1712943at2759"/>
<evidence type="ECO:0000313" key="5">
    <source>
        <dbReference type="Proteomes" id="UP000321947"/>
    </source>
</evidence>
<dbReference type="EMBL" id="SSTD01007940">
    <property type="protein sequence ID" value="TYK18036.1"/>
    <property type="molecule type" value="Genomic_DNA"/>
</dbReference>
<reference evidence="4 5" key="1">
    <citation type="submission" date="2019-08" db="EMBL/GenBank/DDBJ databases">
        <title>Draft genome sequences of two oriental melons (Cucumis melo L. var makuwa).</title>
        <authorList>
            <person name="Kwon S.-Y."/>
        </authorList>
    </citation>
    <scope>NUCLEOTIDE SEQUENCE [LARGE SCALE GENOMIC DNA]</scope>
    <source>
        <strain evidence="5">cv. Chang Bougi</strain>
        <strain evidence="4">cv. SW 3</strain>
        <tissue evidence="3">Leaf</tissue>
    </source>
</reference>
<gene>
    <name evidence="3" type="ORF">E5676_scaffold306G003580</name>
    <name evidence="2" type="ORF">E6C27_scaffold67G005650</name>
</gene>
<dbReference type="Proteomes" id="UP000321393">
    <property type="component" value="Unassembled WGS sequence"/>
</dbReference>